<comment type="pathway">
    <text evidence="1">Protein modification; protein sumoylation.</text>
</comment>
<keyword evidence="6" id="KW-0833">Ubl conjugation pathway</keyword>
<feature type="domain" description="SAP" evidence="10">
    <location>
        <begin position="24"/>
        <end position="58"/>
    </location>
</feature>
<feature type="compositionally biased region" description="Low complexity" evidence="9">
    <location>
        <begin position="526"/>
        <end position="538"/>
    </location>
</feature>
<dbReference type="InterPro" id="IPR023321">
    <property type="entry name" value="PINIT"/>
</dbReference>
<evidence type="ECO:0000256" key="8">
    <source>
        <dbReference type="PROSITE-ProRule" id="PRU00452"/>
    </source>
</evidence>
<feature type="region of interest" description="Disordered" evidence="9">
    <location>
        <begin position="457"/>
        <end position="538"/>
    </location>
</feature>
<keyword evidence="7" id="KW-0862">Zinc</keyword>
<dbReference type="GO" id="GO:0061665">
    <property type="term" value="F:SUMO ligase activity"/>
    <property type="evidence" value="ECO:0007669"/>
    <property type="project" value="TreeGrafter"/>
</dbReference>
<keyword evidence="3" id="KW-0808">Transferase</keyword>
<evidence type="ECO:0000313" key="14">
    <source>
        <dbReference type="Proteomes" id="UP001283341"/>
    </source>
</evidence>
<dbReference type="PANTHER" id="PTHR10782">
    <property type="entry name" value="ZINC FINGER MIZ DOMAIN-CONTAINING PROTEIN"/>
    <property type="match status" value="1"/>
</dbReference>
<evidence type="ECO:0000256" key="4">
    <source>
        <dbReference type="ARBA" id="ARBA00022723"/>
    </source>
</evidence>
<dbReference type="PROSITE" id="PS50800">
    <property type="entry name" value="SAP"/>
    <property type="match status" value="1"/>
</dbReference>
<dbReference type="AlphaFoldDB" id="A0AAE0LZJ7"/>
<dbReference type="EMBL" id="JAUEDM010000007">
    <property type="protein sequence ID" value="KAK3313400.1"/>
    <property type="molecule type" value="Genomic_DNA"/>
</dbReference>
<evidence type="ECO:0000259" key="11">
    <source>
        <dbReference type="PROSITE" id="PS51044"/>
    </source>
</evidence>
<evidence type="ECO:0000256" key="5">
    <source>
        <dbReference type="ARBA" id="ARBA00022771"/>
    </source>
</evidence>
<evidence type="ECO:0000256" key="3">
    <source>
        <dbReference type="ARBA" id="ARBA00022679"/>
    </source>
</evidence>
<evidence type="ECO:0000256" key="7">
    <source>
        <dbReference type="ARBA" id="ARBA00022833"/>
    </source>
</evidence>
<dbReference type="GO" id="GO:0016925">
    <property type="term" value="P:protein sumoylation"/>
    <property type="evidence" value="ECO:0007669"/>
    <property type="project" value="TreeGrafter"/>
</dbReference>
<evidence type="ECO:0000256" key="1">
    <source>
        <dbReference type="ARBA" id="ARBA00004718"/>
    </source>
</evidence>
<feature type="region of interest" description="Disordered" evidence="9">
    <location>
        <begin position="422"/>
        <end position="441"/>
    </location>
</feature>
<dbReference type="GO" id="GO:0000785">
    <property type="term" value="C:chromatin"/>
    <property type="evidence" value="ECO:0007669"/>
    <property type="project" value="TreeGrafter"/>
</dbReference>
<evidence type="ECO:0000256" key="2">
    <source>
        <dbReference type="ARBA" id="ARBA00005383"/>
    </source>
</evidence>
<dbReference type="InterPro" id="IPR003034">
    <property type="entry name" value="SAP_dom"/>
</dbReference>
<protein>
    <submittedName>
        <fullName evidence="13">PINIT domain-containing protein</fullName>
    </submittedName>
</protein>
<accession>A0AAE0LZJ7</accession>
<reference evidence="13" key="1">
    <citation type="journal article" date="2023" name="Mol. Phylogenet. Evol.">
        <title>Genome-scale phylogeny and comparative genomics of the fungal order Sordariales.</title>
        <authorList>
            <person name="Hensen N."/>
            <person name="Bonometti L."/>
            <person name="Westerberg I."/>
            <person name="Brannstrom I.O."/>
            <person name="Guillou S."/>
            <person name="Cros-Aarteil S."/>
            <person name="Calhoun S."/>
            <person name="Haridas S."/>
            <person name="Kuo A."/>
            <person name="Mondo S."/>
            <person name="Pangilinan J."/>
            <person name="Riley R."/>
            <person name="LaButti K."/>
            <person name="Andreopoulos B."/>
            <person name="Lipzen A."/>
            <person name="Chen C."/>
            <person name="Yan M."/>
            <person name="Daum C."/>
            <person name="Ng V."/>
            <person name="Clum A."/>
            <person name="Steindorff A."/>
            <person name="Ohm R.A."/>
            <person name="Martin F."/>
            <person name="Silar P."/>
            <person name="Natvig D.O."/>
            <person name="Lalanne C."/>
            <person name="Gautier V."/>
            <person name="Ament-Velasquez S.L."/>
            <person name="Kruys A."/>
            <person name="Hutchinson M.I."/>
            <person name="Powell A.J."/>
            <person name="Barry K."/>
            <person name="Miller A.N."/>
            <person name="Grigoriev I.V."/>
            <person name="Debuchy R."/>
            <person name="Gladieux P."/>
            <person name="Hiltunen Thoren M."/>
            <person name="Johannesson H."/>
        </authorList>
    </citation>
    <scope>NUCLEOTIDE SEQUENCE</scope>
    <source>
        <strain evidence="13">CBS 118394</strain>
    </source>
</reference>
<feature type="domain" description="PINIT" evidence="12">
    <location>
        <begin position="138"/>
        <end position="304"/>
    </location>
</feature>
<dbReference type="CDD" id="cd16792">
    <property type="entry name" value="SP-RING_Siz-like"/>
    <property type="match status" value="1"/>
</dbReference>
<dbReference type="SUPFAM" id="SSF57850">
    <property type="entry name" value="RING/U-box"/>
    <property type="match status" value="1"/>
</dbReference>
<keyword evidence="5 8" id="KW-0863">Zinc-finger</keyword>
<dbReference type="PROSITE" id="PS51466">
    <property type="entry name" value="PINIT"/>
    <property type="match status" value="1"/>
</dbReference>
<evidence type="ECO:0000313" key="13">
    <source>
        <dbReference type="EMBL" id="KAK3313400.1"/>
    </source>
</evidence>
<reference evidence="13" key="2">
    <citation type="submission" date="2023-06" db="EMBL/GenBank/DDBJ databases">
        <authorList>
            <consortium name="Lawrence Berkeley National Laboratory"/>
            <person name="Haridas S."/>
            <person name="Hensen N."/>
            <person name="Bonometti L."/>
            <person name="Westerberg I."/>
            <person name="Brannstrom I.O."/>
            <person name="Guillou S."/>
            <person name="Cros-Aarteil S."/>
            <person name="Calhoun S."/>
            <person name="Kuo A."/>
            <person name="Mondo S."/>
            <person name="Pangilinan J."/>
            <person name="Riley R."/>
            <person name="Labutti K."/>
            <person name="Andreopoulos B."/>
            <person name="Lipzen A."/>
            <person name="Chen C."/>
            <person name="Yanf M."/>
            <person name="Daum C."/>
            <person name="Ng V."/>
            <person name="Clum A."/>
            <person name="Steindorff A."/>
            <person name="Ohm R."/>
            <person name="Martin F."/>
            <person name="Silar P."/>
            <person name="Natvig D."/>
            <person name="Lalanne C."/>
            <person name="Gautier V."/>
            <person name="Ament-Velasquez S.L."/>
            <person name="Kruys A."/>
            <person name="Hutchinson M.I."/>
            <person name="Powell A.J."/>
            <person name="Barry K."/>
            <person name="Miller A.N."/>
            <person name="Grigoriev I.V."/>
            <person name="Debuchy R."/>
            <person name="Gladieux P."/>
            <person name="Thoren M.H."/>
            <person name="Johannesson H."/>
        </authorList>
    </citation>
    <scope>NUCLEOTIDE SEQUENCE</scope>
    <source>
        <strain evidence="13">CBS 118394</strain>
    </source>
</reference>
<sequence length="538" mass="59511">MDILDTPSSPPKSEVQALIRTVQIPAIQKAVLQSICAVNGLTKTGNKSDLQRRIMQLINECANTGDAQRFYEIQASVHKQAGISVPALANVQAVNKPLPPPTTSTQYYLPPTPRVPTTPSYATMSPYSSGSSYTLPTNGHRPSGSFQSSPFQYKTSPFYEIVHRVGEIKTLSPQHRYSVTVQFKAMDSLFLQQCVEYPNYRVMVFCAGGNTGVQDIAFPYESGLKVNSGDLKANLRGLKNKPGSTRPVDITDSLRLRLTGYVNTVEFTYASTQKVNSVSLNEQKAHDEFKLLKFYFGVYVCKIFPVEELVKRINKKIRKDSVIVEIAKKANDPDVIATSQNISLKCPLSYMRLKHPVRSFGCSHIQCFDATSYLQLQEQGPQWICPICNKPAPYDQLAVDEYVMEIIQGTSDSVEQVTIEPDGKWAVPGPPAKKLKAEPQETSLNLEDDFYISEMFRTPTHHTPSGTRAPVPPAPAYMGTPSNGTSRDSSTMPRSSISNKRPASEVIDLTLSSDEDEPPRPIKRTNYGSNGPSYSGSY</sequence>
<feature type="domain" description="SP-RING-type" evidence="11">
    <location>
        <begin position="331"/>
        <end position="416"/>
    </location>
</feature>
<dbReference type="Gene3D" id="3.30.40.10">
    <property type="entry name" value="Zinc/RING finger domain, C3HC4 (zinc finger)"/>
    <property type="match status" value="1"/>
</dbReference>
<keyword evidence="4" id="KW-0479">Metal-binding</keyword>
<evidence type="ECO:0000256" key="9">
    <source>
        <dbReference type="SAM" id="MobiDB-lite"/>
    </source>
</evidence>
<dbReference type="InterPro" id="IPR031141">
    <property type="entry name" value="SIZ1/2_SP-RING"/>
</dbReference>
<name>A0AAE0LZJ7_9PEZI</name>
<gene>
    <name evidence="13" type="ORF">B0H66DRAFT_629211</name>
</gene>
<dbReference type="PROSITE" id="PS51044">
    <property type="entry name" value="ZF_SP_RING"/>
    <property type="match status" value="1"/>
</dbReference>
<comment type="caution">
    <text evidence="13">The sequence shown here is derived from an EMBL/GenBank/DDBJ whole genome shotgun (WGS) entry which is preliminary data.</text>
</comment>
<dbReference type="Pfam" id="PF02891">
    <property type="entry name" value="zf-MIZ"/>
    <property type="match status" value="1"/>
</dbReference>
<organism evidence="13 14">
    <name type="scientific">Apodospora peruviana</name>
    <dbReference type="NCBI Taxonomy" id="516989"/>
    <lineage>
        <taxon>Eukaryota</taxon>
        <taxon>Fungi</taxon>
        <taxon>Dikarya</taxon>
        <taxon>Ascomycota</taxon>
        <taxon>Pezizomycotina</taxon>
        <taxon>Sordariomycetes</taxon>
        <taxon>Sordariomycetidae</taxon>
        <taxon>Sordariales</taxon>
        <taxon>Lasiosphaeriaceae</taxon>
        <taxon>Apodospora</taxon>
    </lineage>
</organism>
<keyword evidence="14" id="KW-1185">Reference proteome</keyword>
<dbReference type="PANTHER" id="PTHR10782:SF4">
    <property type="entry name" value="TONALLI, ISOFORM E"/>
    <property type="match status" value="1"/>
</dbReference>
<dbReference type="InterPro" id="IPR004181">
    <property type="entry name" value="Znf_MIZ"/>
</dbReference>
<comment type="similarity">
    <text evidence="2">Belongs to the PIAS family.</text>
</comment>
<proteinExistence type="inferred from homology"/>
<evidence type="ECO:0000259" key="10">
    <source>
        <dbReference type="PROSITE" id="PS50800"/>
    </source>
</evidence>
<dbReference type="GO" id="GO:0008270">
    <property type="term" value="F:zinc ion binding"/>
    <property type="evidence" value="ECO:0007669"/>
    <property type="project" value="UniProtKB-KW"/>
</dbReference>
<evidence type="ECO:0000259" key="12">
    <source>
        <dbReference type="PROSITE" id="PS51466"/>
    </source>
</evidence>
<evidence type="ECO:0000256" key="6">
    <source>
        <dbReference type="ARBA" id="ARBA00022786"/>
    </source>
</evidence>
<feature type="compositionally biased region" description="Polar residues" evidence="9">
    <location>
        <begin position="480"/>
        <end position="501"/>
    </location>
</feature>
<dbReference type="Proteomes" id="UP001283341">
    <property type="component" value="Unassembled WGS sequence"/>
</dbReference>
<dbReference type="Gene3D" id="2.60.120.780">
    <property type="entry name" value="PINIT domain"/>
    <property type="match status" value="1"/>
</dbReference>
<dbReference type="InterPro" id="IPR038654">
    <property type="entry name" value="PINIT_sf"/>
</dbReference>
<dbReference type="InterPro" id="IPR013083">
    <property type="entry name" value="Znf_RING/FYVE/PHD"/>
</dbReference>
<dbReference type="Pfam" id="PF14324">
    <property type="entry name" value="PINIT"/>
    <property type="match status" value="1"/>
</dbReference>